<comment type="caution">
    <text evidence="2">The sequence shown here is derived from an EMBL/GenBank/DDBJ whole genome shotgun (WGS) entry which is preliminary data.</text>
</comment>
<dbReference type="GeneID" id="98127428"/>
<dbReference type="EMBL" id="JAZGUE010000005">
    <property type="protein sequence ID" value="KAL2266757.1"/>
    <property type="molecule type" value="Genomic_DNA"/>
</dbReference>
<feature type="compositionally biased region" description="Basic and acidic residues" evidence="1">
    <location>
        <begin position="13"/>
        <end position="31"/>
    </location>
</feature>
<evidence type="ECO:0000256" key="1">
    <source>
        <dbReference type="SAM" id="MobiDB-lite"/>
    </source>
</evidence>
<sequence length="216" mass="23266">MTIPNPTVQAREAQAKRPDFLEKTDSPDDAKQLVPYQPAIGTEPLDDRPSAGKAAHGDALGSQCQTPTTVVFARQKEGIQMETNSGRVEADFTAVKTDPCHPADQAVSQVPGYLAQRAPGTYFEGQDRGLQVLANQDVIKVKFGQGQNRPAENAPQATHESERGPTPPATPPPQTFSPPPTTSSPQPSSQSRLVYFGHQRHGMQLITNSGELNLSF</sequence>
<keyword evidence="3" id="KW-1185">Reference proteome</keyword>
<feature type="compositionally biased region" description="Polar residues" evidence="1">
    <location>
        <begin position="145"/>
        <end position="158"/>
    </location>
</feature>
<feature type="compositionally biased region" description="Pro residues" evidence="1">
    <location>
        <begin position="165"/>
        <end position="182"/>
    </location>
</feature>
<dbReference type="RefSeq" id="XP_070865484.1">
    <property type="nucleotide sequence ID" value="XM_071012784.1"/>
</dbReference>
<reference evidence="2 3" key="1">
    <citation type="journal article" date="2024" name="Commun. Biol.">
        <title>Comparative genomic analysis of thermophilic fungi reveals convergent evolutionary adaptations and gene losses.</title>
        <authorList>
            <person name="Steindorff A.S."/>
            <person name="Aguilar-Pontes M.V."/>
            <person name="Robinson A.J."/>
            <person name="Andreopoulos B."/>
            <person name="LaButti K."/>
            <person name="Kuo A."/>
            <person name="Mondo S."/>
            <person name="Riley R."/>
            <person name="Otillar R."/>
            <person name="Haridas S."/>
            <person name="Lipzen A."/>
            <person name="Grimwood J."/>
            <person name="Schmutz J."/>
            <person name="Clum A."/>
            <person name="Reid I.D."/>
            <person name="Moisan M.C."/>
            <person name="Butler G."/>
            <person name="Nguyen T.T.M."/>
            <person name="Dewar K."/>
            <person name="Conant G."/>
            <person name="Drula E."/>
            <person name="Henrissat B."/>
            <person name="Hansel C."/>
            <person name="Singer S."/>
            <person name="Hutchinson M.I."/>
            <person name="de Vries R.P."/>
            <person name="Natvig D.O."/>
            <person name="Powell A.J."/>
            <person name="Tsang A."/>
            <person name="Grigoriev I.V."/>
        </authorList>
    </citation>
    <scope>NUCLEOTIDE SEQUENCE [LARGE SCALE GENOMIC DNA]</scope>
    <source>
        <strain evidence="2 3">ATCC 22073</strain>
    </source>
</reference>
<proteinExistence type="predicted"/>
<feature type="region of interest" description="Disordered" evidence="1">
    <location>
        <begin position="143"/>
        <end position="192"/>
    </location>
</feature>
<evidence type="ECO:0000313" key="3">
    <source>
        <dbReference type="Proteomes" id="UP001600064"/>
    </source>
</evidence>
<gene>
    <name evidence="2" type="ORF">VTJ83DRAFT_6109</name>
</gene>
<dbReference type="Proteomes" id="UP001600064">
    <property type="component" value="Unassembled WGS sequence"/>
</dbReference>
<organism evidence="2 3">
    <name type="scientific">Remersonia thermophila</name>
    <dbReference type="NCBI Taxonomy" id="72144"/>
    <lineage>
        <taxon>Eukaryota</taxon>
        <taxon>Fungi</taxon>
        <taxon>Dikarya</taxon>
        <taxon>Ascomycota</taxon>
        <taxon>Pezizomycotina</taxon>
        <taxon>Sordariomycetes</taxon>
        <taxon>Sordariomycetidae</taxon>
        <taxon>Sordariales</taxon>
        <taxon>Sordariales incertae sedis</taxon>
        <taxon>Remersonia</taxon>
    </lineage>
</organism>
<name>A0ABR4D915_9PEZI</name>
<accession>A0ABR4D915</accession>
<feature type="region of interest" description="Disordered" evidence="1">
    <location>
        <begin position="1"/>
        <end position="66"/>
    </location>
</feature>
<evidence type="ECO:0000313" key="2">
    <source>
        <dbReference type="EMBL" id="KAL2266757.1"/>
    </source>
</evidence>
<protein>
    <submittedName>
        <fullName evidence="2">Uncharacterized protein</fullName>
    </submittedName>
</protein>